<protein>
    <submittedName>
        <fullName evidence="2">Uncharacterized protein</fullName>
    </submittedName>
</protein>
<accession>A0A3N1D5X6</accession>
<evidence type="ECO:0000313" key="2">
    <source>
        <dbReference type="EMBL" id="ROO88856.1"/>
    </source>
</evidence>
<dbReference type="Proteomes" id="UP000272400">
    <property type="component" value="Unassembled WGS sequence"/>
</dbReference>
<gene>
    <name evidence="2" type="ORF">EDD29_6540</name>
</gene>
<feature type="region of interest" description="Disordered" evidence="1">
    <location>
        <begin position="18"/>
        <end position="45"/>
    </location>
</feature>
<sequence>MTFRTAVNTPGELRNNAILFFPGPRRHPLPPATRNARPQVTGPGRALEGRYSSLRMAVRTSAVAETGSASTHNWSITAR</sequence>
<name>A0A3N1D5X6_9ACTN</name>
<organism evidence="2 3">
    <name type="scientific">Actinocorallia herbida</name>
    <dbReference type="NCBI Taxonomy" id="58109"/>
    <lineage>
        <taxon>Bacteria</taxon>
        <taxon>Bacillati</taxon>
        <taxon>Actinomycetota</taxon>
        <taxon>Actinomycetes</taxon>
        <taxon>Streptosporangiales</taxon>
        <taxon>Thermomonosporaceae</taxon>
        <taxon>Actinocorallia</taxon>
    </lineage>
</organism>
<dbReference type="EMBL" id="RJKE01000001">
    <property type="protein sequence ID" value="ROO88856.1"/>
    <property type="molecule type" value="Genomic_DNA"/>
</dbReference>
<keyword evidence="3" id="KW-1185">Reference proteome</keyword>
<comment type="caution">
    <text evidence="2">The sequence shown here is derived from an EMBL/GenBank/DDBJ whole genome shotgun (WGS) entry which is preliminary data.</text>
</comment>
<evidence type="ECO:0000313" key="3">
    <source>
        <dbReference type="Proteomes" id="UP000272400"/>
    </source>
</evidence>
<proteinExistence type="predicted"/>
<dbReference type="AlphaFoldDB" id="A0A3N1D5X6"/>
<reference evidence="2 3" key="1">
    <citation type="submission" date="2018-11" db="EMBL/GenBank/DDBJ databases">
        <title>Sequencing the genomes of 1000 actinobacteria strains.</title>
        <authorList>
            <person name="Klenk H.-P."/>
        </authorList>
    </citation>
    <scope>NUCLEOTIDE SEQUENCE [LARGE SCALE GENOMIC DNA]</scope>
    <source>
        <strain evidence="2 3">DSM 44254</strain>
    </source>
</reference>
<evidence type="ECO:0000256" key="1">
    <source>
        <dbReference type="SAM" id="MobiDB-lite"/>
    </source>
</evidence>